<dbReference type="FunFam" id="3.40.630.30:FF:000042">
    <property type="entry name" value="Glycylpeptide N-tetradecanoyltransferase"/>
    <property type="match status" value="1"/>
</dbReference>
<dbReference type="InterPro" id="IPR000608">
    <property type="entry name" value="UBC"/>
</dbReference>
<keyword evidence="12" id="KW-1133">Transmembrane helix</keyword>
<feature type="region of interest" description="Disordered" evidence="11">
    <location>
        <begin position="1142"/>
        <end position="1165"/>
    </location>
</feature>
<dbReference type="PANTHER" id="PTHR11377:SF5">
    <property type="entry name" value="GLYCYLPEPTIDE N-TETRADECANOYLTRANSFERASE"/>
    <property type="match status" value="1"/>
</dbReference>
<feature type="transmembrane region" description="Helical" evidence="12">
    <location>
        <begin position="160"/>
        <end position="180"/>
    </location>
</feature>
<feature type="signal peptide" evidence="13">
    <location>
        <begin position="1"/>
        <end position="22"/>
    </location>
</feature>
<evidence type="ECO:0000313" key="16">
    <source>
        <dbReference type="Proteomes" id="UP001056012"/>
    </source>
</evidence>
<sequence length="2091" mass="233915">MQILKMIPALLSVLLWTKQLKPTPVVDVVKVHNLFVEAPKIWPTMTVTKTVGVPTTKVEPTVPLVTITATTASTFFKDTPPSPAPLPKATPKPYPFPLPLGPCYLSTAYILSALAAPRFSVLDLVVGTFLGITSLWLLYRFPLLIHIRCIREVTIRARNWTFDGIVNGIIYPVKGWLLFLEDLVDYVVWYRGHQLLVLALFTWHRGSVTSSTLQTCLATYVFFMVCFLKWGIFKQGVLEDWQIVIAARYEVLGKAHAWYENREDSRRIDEVFERSPSKISIEECLFREFNGPVPVPTFTTIIKAMVHDFFANLWHLCVLVLEERCLVFSQILPHTKKLLVKTWTTLFGYNEEELVWNGFLACWIWFLECIRQGVEMSLYGAREKIFPALKTFLAAVYFYLPMIRLLLTHPAAVLRKPRESVSSPPRPASLPPITDAEFLNHMLAKHLTPPRPEWMKDPFVTQWGMKPIRRREWLWEPSPRSRIYPTFSHTSFTPRPTPRYLQNFPDPPNMPQEASKVSDPDADSKATAEAVAESSKQPQAEPANESGDEGEAVEGAEGEVKKKSKKSKIKEALSGKGKGDEVTDLNAPAGGMLPKEAINMLLANNPALANELQGKVNNKDDLQKLIQKLNLNEMLTGLAPQGGQKDMASHAFWKTQPVPSFDEMANKEKIKDGPIKEINIDEVDKNPSPMYPGFEWVTMDLEQDKELEEVYELLTNHYVEDKDATFRFKYSPSFLNWALKAPGWKKEWHVGVRATASGKLVAFISGIPIQMRVRDKVLNCSEVNFLCVHKKLRSKRLAPVLIKEITRRCYVEGTFQAVYTVGSLLPTPVSTARYFHRAINWEKLYDVGFSPLPYGSTKQRQVIRYKLPDTTSTSGLREMEDKDVDATLSLLQRYLERMDMAQVFNKTEFEHWMAPKEKPKEQVVWSYVVEDPQTHKITDYFSFYNLESTVIGNKKHNTIKAAYLFYYATETAFEKDDAKLKQRLNMLMRDALILAKKAEFDVFNALTLLDNPLFLEEQRFGAGDGPRATSSTIFGVDTRSISSDPDPETVSLSCAVLTAMDAFYHQRRQHREQKMDQNYEYEDYDENGDPDYFLALALSEELNGPGAASGVDRPRDSNKKITNMLTVFKGENKAYDKLPAKRKPSAGFCTPSATSRSTSESASKTGEQLTRDVIYEPETSSAYFILNTFPEFIEYIKTCRCSQCRELFVASRLDVLTPFQNWMDGVVDTLSCIVRCKSCATSICIACTPEVFPKLSKSKIRSSKQEVAWCCASGRLFLIWTLLCGFDTHLSESRKIDKTSKPPTPDTSPSHSRRGKRSMESHVSGVGYGGPRYPKAYWPQGTSHDSHADDEIGGYSSELEDIDHLEDLLKADEYAAAHWEASPPSKKRKDSMPKAQIAQMSEDRLGKLTLGFLTDLLPSLERDTCFDYDPPVAVLEMLRGSKILDYCAELLRNDSLVDIVKRKELYQNLFSFLNTLGSHFSTGEALFCARFIRPKAIDLFTLSFCDEDPGQKETVPALADGLRNLTAQSSLVLQSAAKNQAAFANDDGLTMLGICRQVSSLAEFIRANNPRHTNGKEKIVDPAIPEALHFTSVEKTQILPTYRFASDAQKLKTSQPGRFKRLITEITTLQTSLPPGIFVRYCEDRPDILKCVIIGPIGTPYENGMFEFDIFCGANFPNEPPRVSFKGTGGGKAAINPNLYPDGKVCLSLLGTWSGERWDSKTSTLLQVLVSIQAMILCAEPWYNEPGREANYYTLTADTPSARYNMGVRMDTVRWAMLHHWLEDSPKLWRDLVTYHFTNHGNDILKKVEEWANEAAKATRQPLKRRDIFSHQWALPGSPLPRDAETASKAAAEGLVFKLQEALKQYGATYKINYVPPPPGPPSPTTRPRSDSVSQLSPTWATYDFEMPPEIPDYPETPHNSDYLFFHPPPLAPGAGLGTMGSALPSLNAHSFGGFFGTASKSKNPPPSPGPLIVSSSGPPSSNTRSAARGRGSGAEASAHQGRGVETSLPRGRGSGVEASSHRGRGGPSQSPPSSPFGRGSGAVNFFSLPEEHYGYTVANTTHGGRGGLGLGGFGLGRGRGRGDRGGRGGY</sequence>
<dbReference type="GO" id="GO:0005737">
    <property type="term" value="C:cytoplasm"/>
    <property type="evidence" value="ECO:0007669"/>
    <property type="project" value="TreeGrafter"/>
</dbReference>
<feature type="compositionally biased region" description="Low complexity" evidence="11">
    <location>
        <begin position="1971"/>
        <end position="1999"/>
    </location>
</feature>
<dbReference type="Proteomes" id="UP001056012">
    <property type="component" value="Chromosome 8"/>
</dbReference>
<gene>
    <name evidence="15" type="ORF">yc1106_09905</name>
</gene>
<feature type="domain" description="UBC core" evidence="14">
    <location>
        <begin position="1617"/>
        <end position="1777"/>
    </location>
</feature>
<dbReference type="InterPro" id="IPR000903">
    <property type="entry name" value="NMT"/>
</dbReference>
<dbReference type="OrthoDB" id="60315at2759"/>
<reference evidence="15" key="1">
    <citation type="submission" date="2021-12" db="EMBL/GenBank/DDBJ databases">
        <title>Curvularia clavata genome.</title>
        <authorList>
            <person name="Cao Y."/>
        </authorList>
    </citation>
    <scope>NUCLEOTIDE SEQUENCE</scope>
    <source>
        <strain evidence="15">Yc1106</strain>
    </source>
</reference>
<proteinExistence type="inferred from homology"/>
<dbReference type="InterPro" id="IPR016181">
    <property type="entry name" value="Acyl_CoA_acyltransferase"/>
</dbReference>
<evidence type="ECO:0000256" key="5">
    <source>
        <dbReference type="ARBA" id="ARBA00022240"/>
    </source>
</evidence>
<feature type="compositionally biased region" description="Basic and acidic residues" evidence="11">
    <location>
        <begin position="516"/>
        <end position="526"/>
    </location>
</feature>
<dbReference type="GO" id="GO:0004379">
    <property type="term" value="F:glycylpeptide N-tetradecanoyltransferase activity"/>
    <property type="evidence" value="ECO:0007669"/>
    <property type="project" value="UniProtKB-EC"/>
</dbReference>
<protein>
    <recommendedName>
        <fullName evidence="5 9">Glycylpeptide N-tetradecanoyltransferase</fullName>
        <ecNumber evidence="4 9">2.3.1.97</ecNumber>
    </recommendedName>
</protein>
<comment type="similarity">
    <text evidence="2 10">Belongs to the NMT family.</text>
</comment>
<feature type="transmembrane region" description="Helical" evidence="12">
    <location>
        <begin position="386"/>
        <end position="407"/>
    </location>
</feature>
<dbReference type="SUPFAM" id="SSF55729">
    <property type="entry name" value="Acyl-CoA N-acyltransferases (Nat)"/>
    <property type="match status" value="2"/>
</dbReference>
<feature type="compositionally biased region" description="Basic and acidic residues" evidence="11">
    <location>
        <begin position="569"/>
        <end position="581"/>
    </location>
</feature>
<dbReference type="InterPro" id="IPR022676">
    <property type="entry name" value="NMT_N"/>
</dbReference>
<dbReference type="SMART" id="SM00212">
    <property type="entry name" value="UBCc"/>
    <property type="match status" value="1"/>
</dbReference>
<dbReference type="EC" id="2.3.1.97" evidence="4 9"/>
<dbReference type="InterPro" id="IPR022677">
    <property type="entry name" value="NMT_C"/>
</dbReference>
<keyword evidence="6 9" id="KW-0808">Transferase</keyword>
<evidence type="ECO:0000256" key="13">
    <source>
        <dbReference type="SAM" id="SignalP"/>
    </source>
</evidence>
<evidence type="ECO:0000256" key="12">
    <source>
        <dbReference type="SAM" id="Phobius"/>
    </source>
</evidence>
<comment type="function">
    <text evidence="1 9">Adds a myristoyl group to the N-terminal glycine residue of certain cellular proteins.</text>
</comment>
<feature type="compositionally biased region" description="Low complexity" evidence="11">
    <location>
        <begin position="1150"/>
        <end position="1165"/>
    </location>
</feature>
<evidence type="ECO:0000256" key="8">
    <source>
        <dbReference type="ARBA" id="ARBA00048276"/>
    </source>
</evidence>
<feature type="chain" id="PRO_5040249085" description="Glycylpeptide N-tetradecanoyltransferase" evidence="13">
    <location>
        <begin position="23"/>
        <end position="2091"/>
    </location>
</feature>
<dbReference type="SUPFAM" id="SSF54495">
    <property type="entry name" value="UBC-like"/>
    <property type="match status" value="1"/>
</dbReference>
<dbReference type="Pfam" id="PF01233">
    <property type="entry name" value="NMT"/>
    <property type="match status" value="1"/>
</dbReference>
<dbReference type="PROSITE" id="PS50127">
    <property type="entry name" value="UBC_2"/>
    <property type="match status" value="1"/>
</dbReference>
<keyword evidence="12" id="KW-0812">Transmembrane</keyword>
<evidence type="ECO:0000256" key="4">
    <source>
        <dbReference type="ARBA" id="ARBA00012923"/>
    </source>
</evidence>
<evidence type="ECO:0000313" key="15">
    <source>
        <dbReference type="EMBL" id="USP82631.1"/>
    </source>
</evidence>
<dbReference type="Pfam" id="PF00179">
    <property type="entry name" value="UQ_con"/>
    <property type="match status" value="1"/>
</dbReference>
<accession>A0A9Q8ZFV6</accession>
<dbReference type="InterPro" id="IPR022678">
    <property type="entry name" value="NMT_CS"/>
</dbReference>
<evidence type="ECO:0000256" key="2">
    <source>
        <dbReference type="ARBA" id="ARBA00009469"/>
    </source>
</evidence>
<dbReference type="Pfam" id="PF02799">
    <property type="entry name" value="NMT_C"/>
    <property type="match status" value="1"/>
</dbReference>
<feature type="compositionally biased region" description="Pro residues" evidence="11">
    <location>
        <begin position="1875"/>
        <end position="1885"/>
    </location>
</feature>
<comment type="catalytic activity">
    <reaction evidence="8 9">
        <text>N-terminal glycyl-[protein] + tetradecanoyl-CoA = N-tetradecanoylglycyl-[protein] + CoA + H(+)</text>
        <dbReference type="Rhea" id="RHEA:15521"/>
        <dbReference type="Rhea" id="RHEA-COMP:12666"/>
        <dbReference type="Rhea" id="RHEA-COMP:12667"/>
        <dbReference type="ChEBI" id="CHEBI:15378"/>
        <dbReference type="ChEBI" id="CHEBI:57287"/>
        <dbReference type="ChEBI" id="CHEBI:57385"/>
        <dbReference type="ChEBI" id="CHEBI:64723"/>
        <dbReference type="ChEBI" id="CHEBI:133050"/>
        <dbReference type="EC" id="2.3.1.97"/>
    </reaction>
</comment>
<feature type="region of interest" description="Disordered" evidence="11">
    <location>
        <begin position="1295"/>
        <end position="1327"/>
    </location>
</feature>
<dbReference type="PROSITE" id="PS00975">
    <property type="entry name" value="NMT_1"/>
    <property type="match status" value="1"/>
</dbReference>
<feature type="region of interest" description="Disordered" evidence="11">
    <location>
        <begin position="1873"/>
        <end position="1896"/>
    </location>
</feature>
<evidence type="ECO:0000256" key="6">
    <source>
        <dbReference type="ARBA" id="ARBA00022679"/>
    </source>
</evidence>
<evidence type="ECO:0000256" key="10">
    <source>
        <dbReference type="RuleBase" id="RU004178"/>
    </source>
</evidence>
<evidence type="ECO:0000256" key="3">
    <source>
        <dbReference type="ARBA" id="ARBA00011245"/>
    </source>
</evidence>
<name>A0A9Q8ZFV6_CURCL</name>
<evidence type="ECO:0000256" key="1">
    <source>
        <dbReference type="ARBA" id="ARBA00003900"/>
    </source>
</evidence>
<dbReference type="VEuPathDB" id="FungiDB:yc1106_09905"/>
<evidence type="ECO:0000259" key="14">
    <source>
        <dbReference type="PROSITE" id="PS50127"/>
    </source>
</evidence>
<keyword evidence="13" id="KW-0732">Signal</keyword>
<comment type="subunit">
    <text evidence="3">Monomer.</text>
</comment>
<dbReference type="InterPro" id="IPR016135">
    <property type="entry name" value="UBQ-conjugating_enzyme/RWD"/>
</dbReference>
<evidence type="ECO:0000256" key="11">
    <source>
        <dbReference type="SAM" id="MobiDB-lite"/>
    </source>
</evidence>
<evidence type="ECO:0000256" key="7">
    <source>
        <dbReference type="ARBA" id="ARBA00023315"/>
    </source>
</evidence>
<organism evidence="15 16">
    <name type="scientific">Curvularia clavata</name>
    <dbReference type="NCBI Taxonomy" id="95742"/>
    <lineage>
        <taxon>Eukaryota</taxon>
        <taxon>Fungi</taxon>
        <taxon>Dikarya</taxon>
        <taxon>Ascomycota</taxon>
        <taxon>Pezizomycotina</taxon>
        <taxon>Dothideomycetes</taxon>
        <taxon>Pleosporomycetidae</taxon>
        <taxon>Pleosporales</taxon>
        <taxon>Pleosporineae</taxon>
        <taxon>Pleosporaceae</taxon>
        <taxon>Curvularia</taxon>
    </lineage>
</organism>
<dbReference type="PANTHER" id="PTHR11377">
    <property type="entry name" value="N-MYRISTOYL TRANSFERASE"/>
    <property type="match status" value="1"/>
</dbReference>
<feature type="transmembrane region" description="Helical" evidence="12">
    <location>
        <begin position="215"/>
        <end position="233"/>
    </location>
</feature>
<dbReference type="Gene3D" id="3.10.110.10">
    <property type="entry name" value="Ubiquitin Conjugating Enzyme"/>
    <property type="match status" value="1"/>
</dbReference>
<keyword evidence="12" id="KW-0472">Membrane</keyword>
<evidence type="ECO:0000256" key="9">
    <source>
        <dbReference type="RuleBase" id="RU000586"/>
    </source>
</evidence>
<keyword evidence="7 9" id="KW-0012">Acyltransferase</keyword>
<feature type="region of interest" description="Disordered" evidence="11">
    <location>
        <begin position="1958"/>
        <end position="2044"/>
    </location>
</feature>
<feature type="compositionally biased region" description="Acidic residues" evidence="11">
    <location>
        <begin position="546"/>
        <end position="557"/>
    </location>
</feature>
<dbReference type="Gene3D" id="3.40.630.30">
    <property type="match status" value="2"/>
</dbReference>
<feature type="transmembrane region" description="Helical" evidence="12">
    <location>
        <begin position="119"/>
        <end position="139"/>
    </location>
</feature>
<feature type="region of interest" description="Disordered" evidence="11">
    <location>
        <begin position="485"/>
        <end position="583"/>
    </location>
</feature>
<dbReference type="EMBL" id="CP089281">
    <property type="protein sequence ID" value="USP82631.1"/>
    <property type="molecule type" value="Genomic_DNA"/>
</dbReference>
<keyword evidence="16" id="KW-1185">Reference proteome</keyword>